<dbReference type="AlphaFoldDB" id="A0A1R3K1A5"/>
<accession>A0A1R3K1A5</accession>
<dbReference type="Proteomes" id="UP000187203">
    <property type="component" value="Unassembled WGS sequence"/>
</dbReference>
<reference evidence="2" key="1">
    <citation type="submission" date="2013-09" db="EMBL/GenBank/DDBJ databases">
        <title>Corchorus olitorius genome sequencing.</title>
        <authorList>
            <person name="Alam M."/>
            <person name="Haque M.S."/>
            <person name="Islam M.S."/>
            <person name="Emdad E.M."/>
            <person name="Islam M.M."/>
            <person name="Ahmed B."/>
            <person name="Halim A."/>
            <person name="Hossen Q.M.M."/>
            <person name="Hossain M.Z."/>
            <person name="Ahmed R."/>
            <person name="Khan M.M."/>
            <person name="Islam R."/>
            <person name="Rashid M.M."/>
            <person name="Khan S.A."/>
            <person name="Rahman M.S."/>
            <person name="Alam M."/>
            <person name="Yahiya A.S."/>
            <person name="Khan M.S."/>
            <person name="Azam M.S."/>
            <person name="Haque T."/>
            <person name="Lashkar M.Z.H."/>
            <person name="Akhand A.I."/>
            <person name="Morshed G."/>
            <person name="Roy S."/>
            <person name="Uddin K.S."/>
            <person name="Rabeya T."/>
            <person name="Hossain A.S."/>
            <person name="Chowdhury A."/>
            <person name="Snigdha A.R."/>
            <person name="Mortoza M.S."/>
            <person name="Matin S.A."/>
            <person name="Hoque S.M.E."/>
            <person name="Islam M.K."/>
            <person name="Roy D.K."/>
            <person name="Haider R."/>
            <person name="Moosa M.M."/>
            <person name="Elias S.M."/>
            <person name="Hasan A.M."/>
            <person name="Jahan S."/>
            <person name="Shafiuddin M."/>
            <person name="Mahmood N."/>
            <person name="Shommy N.S."/>
        </authorList>
    </citation>
    <scope>NUCLEOTIDE SEQUENCE [LARGE SCALE GENOMIC DNA]</scope>
    <source>
        <strain evidence="2">cv. O-4</strain>
    </source>
</reference>
<sequence length="47" mass="5147">MKLHISDFPNTAANLAPTLDPSTTISFSLKWHLSSPETSFRSLVSTV</sequence>
<dbReference type="EMBL" id="AWUE01014901">
    <property type="protein sequence ID" value="OMP00851.1"/>
    <property type="molecule type" value="Genomic_DNA"/>
</dbReference>
<name>A0A1R3K1A5_9ROSI</name>
<keyword evidence="2" id="KW-1185">Reference proteome</keyword>
<proteinExistence type="predicted"/>
<evidence type="ECO:0000313" key="1">
    <source>
        <dbReference type="EMBL" id="OMP00851.1"/>
    </source>
</evidence>
<organism evidence="1 2">
    <name type="scientific">Corchorus olitorius</name>
    <dbReference type="NCBI Taxonomy" id="93759"/>
    <lineage>
        <taxon>Eukaryota</taxon>
        <taxon>Viridiplantae</taxon>
        <taxon>Streptophyta</taxon>
        <taxon>Embryophyta</taxon>
        <taxon>Tracheophyta</taxon>
        <taxon>Spermatophyta</taxon>
        <taxon>Magnoliopsida</taxon>
        <taxon>eudicotyledons</taxon>
        <taxon>Gunneridae</taxon>
        <taxon>Pentapetalae</taxon>
        <taxon>rosids</taxon>
        <taxon>malvids</taxon>
        <taxon>Malvales</taxon>
        <taxon>Malvaceae</taxon>
        <taxon>Grewioideae</taxon>
        <taxon>Apeibeae</taxon>
        <taxon>Corchorus</taxon>
    </lineage>
</organism>
<gene>
    <name evidence="1" type="ORF">COLO4_12309</name>
</gene>
<comment type="caution">
    <text evidence="1">The sequence shown here is derived from an EMBL/GenBank/DDBJ whole genome shotgun (WGS) entry which is preliminary data.</text>
</comment>
<evidence type="ECO:0000313" key="2">
    <source>
        <dbReference type="Proteomes" id="UP000187203"/>
    </source>
</evidence>
<protein>
    <submittedName>
        <fullName evidence="1">Uncharacterized protein</fullName>
    </submittedName>
</protein>